<evidence type="ECO:0000313" key="4">
    <source>
        <dbReference type="Proteomes" id="UP000815677"/>
    </source>
</evidence>
<dbReference type="EMBL" id="DF839102">
    <property type="protein sequence ID" value="GAT43513.1"/>
    <property type="molecule type" value="Genomic_DNA"/>
</dbReference>
<evidence type="ECO:0000313" key="3">
    <source>
        <dbReference type="EMBL" id="GAT43513.1"/>
    </source>
</evidence>
<dbReference type="Proteomes" id="UP000815677">
    <property type="component" value="Unassembled WGS sequence"/>
</dbReference>
<sequence length="583" mass="65617">MQNGLLETENRGLRGDYQALNAEYRRLRNAALAREQELVAREKELVDERLKLQNEKLRLEEVIDDAQVKLKVSEEEVQRLDKRTTEQADQNYQLRHNLQQAQPAMTPKARRRSGVDNGPLRGLRTPVTRIVVPPAPNATTSGAAADARSAPKPTTSGAAVAADNPSAPKSATADARPAAKSTTEPSPDASADKSVDESAANQSFLRRHAANIADSNSAADLAAIIQKLEDLRLKVEALQQGPAPAPKVDHDDDDDSPQAAKARKARAQEVRETEKRLLPSSVKNIVHKKLRDIVHEMFGTQFASDFAVHVAIDAATVELCEQGGAEPDMTAPQWDFRPKEYHKCEWNRMIIDYVVMKFFDENPDLVDDTQEMRDFLAIKMGEKLREFQRYWLNAQRRTDAETQVTESLEEAHGRAAAAHQQRQLNARSNSSKHRKYLKRKDTVKKVICILLKDNDPNVAVWRWILEMLKHLDASGMSSEEGMQSPTTQLFSHFEVLICQWREPRIEAYMKQVDAQTATFDKSRRGPKRAERRRPGTRFGTSSPPKGLPTGIFNASWVAEQDLSVVKQLKMSKAVFDFFDETVE</sequence>
<feature type="compositionally biased region" description="Basic residues" evidence="2">
    <location>
        <begin position="524"/>
        <end position="535"/>
    </location>
</feature>
<protein>
    <submittedName>
        <fullName evidence="3">Uncharacterized protein</fullName>
    </submittedName>
</protein>
<proteinExistence type="predicted"/>
<feature type="region of interest" description="Disordered" evidence="2">
    <location>
        <begin position="97"/>
        <end position="200"/>
    </location>
</feature>
<feature type="region of interest" description="Disordered" evidence="2">
    <location>
        <begin position="516"/>
        <end position="546"/>
    </location>
</feature>
<feature type="coiled-coil region" evidence="1">
    <location>
        <begin position="10"/>
        <end position="83"/>
    </location>
</feature>
<feature type="region of interest" description="Disordered" evidence="2">
    <location>
        <begin position="240"/>
        <end position="274"/>
    </location>
</feature>
<evidence type="ECO:0000256" key="1">
    <source>
        <dbReference type="SAM" id="Coils"/>
    </source>
</evidence>
<gene>
    <name evidence="3" type="ORF">MCHLO_01189</name>
</gene>
<name>A0ABQ0KX41_MYCCL</name>
<reference evidence="3" key="1">
    <citation type="submission" date="2014-09" db="EMBL/GenBank/DDBJ databases">
        <title>Genome sequence of the luminous mushroom Mycena chlorophos for searching fungal bioluminescence genes.</title>
        <authorList>
            <person name="Tanaka Y."/>
            <person name="Kasuga D."/>
            <person name="Oba Y."/>
            <person name="Hase S."/>
            <person name="Sato K."/>
            <person name="Oba Y."/>
            <person name="Sakakibara Y."/>
        </authorList>
    </citation>
    <scope>NUCLEOTIDE SEQUENCE</scope>
</reference>
<organism evidence="3 4">
    <name type="scientific">Mycena chlorophos</name>
    <name type="common">Agaric fungus</name>
    <name type="synonym">Agaricus chlorophos</name>
    <dbReference type="NCBI Taxonomy" id="658473"/>
    <lineage>
        <taxon>Eukaryota</taxon>
        <taxon>Fungi</taxon>
        <taxon>Dikarya</taxon>
        <taxon>Basidiomycota</taxon>
        <taxon>Agaricomycotina</taxon>
        <taxon>Agaricomycetes</taxon>
        <taxon>Agaricomycetidae</taxon>
        <taxon>Agaricales</taxon>
        <taxon>Marasmiineae</taxon>
        <taxon>Mycenaceae</taxon>
        <taxon>Mycena</taxon>
    </lineage>
</organism>
<keyword evidence="4" id="KW-1185">Reference proteome</keyword>
<evidence type="ECO:0000256" key="2">
    <source>
        <dbReference type="SAM" id="MobiDB-lite"/>
    </source>
</evidence>
<accession>A0ABQ0KX41</accession>
<keyword evidence="1" id="KW-0175">Coiled coil</keyword>